<feature type="domain" description="ORC6 second cyclin-like" evidence="7">
    <location>
        <begin position="96"/>
        <end position="184"/>
    </location>
</feature>
<organism evidence="8 9">
    <name type="scientific">Syncephalis pseudoplumigaleata</name>
    <dbReference type="NCBI Taxonomy" id="1712513"/>
    <lineage>
        <taxon>Eukaryota</taxon>
        <taxon>Fungi</taxon>
        <taxon>Fungi incertae sedis</taxon>
        <taxon>Zoopagomycota</taxon>
        <taxon>Zoopagomycotina</taxon>
        <taxon>Zoopagomycetes</taxon>
        <taxon>Zoopagales</taxon>
        <taxon>Piptocephalidaceae</taxon>
        <taxon>Syncephalis</taxon>
    </lineage>
</organism>
<feature type="domain" description="ORC6 first cyclin-like" evidence="6">
    <location>
        <begin position="8"/>
        <end position="90"/>
    </location>
</feature>
<dbReference type="GO" id="GO:0003677">
    <property type="term" value="F:DNA binding"/>
    <property type="evidence" value="ECO:0007669"/>
    <property type="project" value="UniProtKB-KW"/>
</dbReference>
<evidence type="ECO:0000259" key="7">
    <source>
        <dbReference type="Pfam" id="PF21913"/>
    </source>
</evidence>
<dbReference type="EMBL" id="KZ990806">
    <property type="protein sequence ID" value="RKP23635.1"/>
    <property type="molecule type" value="Genomic_DNA"/>
</dbReference>
<keyword evidence="3" id="KW-0235">DNA replication</keyword>
<comment type="similarity">
    <text evidence="2">Belongs to the ORC6 family.</text>
</comment>
<dbReference type="PANTHER" id="PTHR13394:SF0">
    <property type="entry name" value="ORIGIN RECOGNITION COMPLEX SUBUNIT 6"/>
    <property type="match status" value="1"/>
</dbReference>
<evidence type="ECO:0000256" key="3">
    <source>
        <dbReference type="ARBA" id="ARBA00022705"/>
    </source>
</evidence>
<dbReference type="PANTHER" id="PTHR13394">
    <property type="entry name" value="ORIGIN RECOGNITION COMPLEX SUBUNIT 6"/>
    <property type="match status" value="1"/>
</dbReference>
<reference evidence="9" key="1">
    <citation type="journal article" date="2018" name="Nat. Microbiol.">
        <title>Leveraging single-cell genomics to expand the fungal tree of life.</title>
        <authorList>
            <person name="Ahrendt S.R."/>
            <person name="Quandt C.A."/>
            <person name="Ciobanu D."/>
            <person name="Clum A."/>
            <person name="Salamov A."/>
            <person name="Andreopoulos B."/>
            <person name="Cheng J.F."/>
            <person name="Woyke T."/>
            <person name="Pelin A."/>
            <person name="Henrissat B."/>
            <person name="Reynolds N.K."/>
            <person name="Benny G.L."/>
            <person name="Smith M.E."/>
            <person name="James T.Y."/>
            <person name="Grigoriev I.V."/>
        </authorList>
    </citation>
    <scope>NUCLEOTIDE SEQUENCE [LARGE SCALE GENOMIC DNA]</scope>
    <source>
        <strain evidence="9">Benny S71-1</strain>
    </source>
</reference>
<evidence type="ECO:0000313" key="8">
    <source>
        <dbReference type="EMBL" id="RKP23635.1"/>
    </source>
</evidence>
<dbReference type="Gene3D" id="1.10.472.10">
    <property type="entry name" value="Cyclin-like"/>
    <property type="match status" value="1"/>
</dbReference>
<dbReference type="InterPro" id="IPR020529">
    <property type="entry name" value="ORC6_met/pln"/>
</dbReference>
<keyword evidence="5" id="KW-0539">Nucleus</keyword>
<name>A0A4P9YV10_9FUNG</name>
<protein>
    <submittedName>
        <fullName evidence="8">Uncharacterized protein</fullName>
    </submittedName>
</protein>
<comment type="subcellular location">
    <subcellularLocation>
        <location evidence="1">Nucleus</location>
    </subcellularLocation>
</comment>
<dbReference type="Proteomes" id="UP000278143">
    <property type="component" value="Unassembled WGS sequence"/>
</dbReference>
<dbReference type="InterPro" id="IPR054113">
    <property type="entry name" value="ORC6_cyclin-like_2nd"/>
</dbReference>
<dbReference type="Pfam" id="PF05460">
    <property type="entry name" value="ORC6"/>
    <property type="match status" value="1"/>
</dbReference>
<dbReference type="OrthoDB" id="5552484at2759"/>
<dbReference type="InterPro" id="IPR008721">
    <property type="entry name" value="ORC6_cyclin_first"/>
</dbReference>
<gene>
    <name evidence="8" type="ORF">SYNPS1DRAFT_24295</name>
</gene>
<evidence type="ECO:0000256" key="1">
    <source>
        <dbReference type="ARBA" id="ARBA00004123"/>
    </source>
</evidence>
<evidence type="ECO:0000256" key="4">
    <source>
        <dbReference type="ARBA" id="ARBA00023125"/>
    </source>
</evidence>
<dbReference type="GO" id="GO:0006270">
    <property type="term" value="P:DNA replication initiation"/>
    <property type="evidence" value="ECO:0007669"/>
    <property type="project" value="TreeGrafter"/>
</dbReference>
<accession>A0A4P9YV10</accession>
<evidence type="ECO:0000259" key="6">
    <source>
        <dbReference type="Pfam" id="PF05460"/>
    </source>
</evidence>
<feature type="non-terminal residue" evidence="8">
    <location>
        <position position="201"/>
    </location>
</feature>
<evidence type="ECO:0000256" key="2">
    <source>
        <dbReference type="ARBA" id="ARBA00010840"/>
    </source>
</evidence>
<keyword evidence="9" id="KW-1185">Reference proteome</keyword>
<keyword evidence="4" id="KW-0238">DNA-binding</keyword>
<dbReference type="GO" id="GO:0005664">
    <property type="term" value="C:nuclear origin of replication recognition complex"/>
    <property type="evidence" value="ECO:0007669"/>
    <property type="project" value="InterPro"/>
</dbReference>
<sequence length="201" mass="22456">MVSVLHSLTQFARTLNLEQDQRVIPYAHQLYTQASARSGTNSATPLACLELAGEKYNASMDRRMAARLAGVTLTTYKNELMRLHDLLGLSSNLMRITLKSLVVQFGSVAMLPQCEHVMNVFRERWSAALPSAKLAAVQWDRAVFPVGVFLACCKVASVRVDRAKLRIMSGERAEEINKVITLTEYYAADELKKFATMDKRG</sequence>
<dbReference type="AlphaFoldDB" id="A0A4P9YV10"/>
<evidence type="ECO:0000313" key="9">
    <source>
        <dbReference type="Proteomes" id="UP000278143"/>
    </source>
</evidence>
<dbReference type="Pfam" id="PF21913">
    <property type="entry name" value="ORC6_2nd"/>
    <property type="match status" value="1"/>
</dbReference>
<proteinExistence type="inferred from homology"/>
<evidence type="ECO:0000256" key="5">
    <source>
        <dbReference type="ARBA" id="ARBA00023242"/>
    </source>
</evidence>